<dbReference type="PANTHER" id="PTHR10900:SF77">
    <property type="entry name" value="FI19380P1"/>
    <property type="match status" value="1"/>
</dbReference>
<feature type="signal peptide" evidence="1">
    <location>
        <begin position="1"/>
        <end position="24"/>
    </location>
</feature>
<dbReference type="PROSITE" id="PS50213">
    <property type="entry name" value="FAS1"/>
    <property type="match status" value="1"/>
</dbReference>
<dbReference type="InterPro" id="IPR050904">
    <property type="entry name" value="Adhesion/Biosynth-related"/>
</dbReference>
<dbReference type="PANTHER" id="PTHR10900">
    <property type="entry name" value="PERIOSTIN-RELATED"/>
    <property type="match status" value="1"/>
</dbReference>
<keyword evidence="1" id="KW-0732">Signal</keyword>
<evidence type="ECO:0000256" key="1">
    <source>
        <dbReference type="SAM" id="SignalP"/>
    </source>
</evidence>
<evidence type="ECO:0000259" key="2">
    <source>
        <dbReference type="PROSITE" id="PS50213"/>
    </source>
</evidence>
<evidence type="ECO:0000313" key="3">
    <source>
        <dbReference type="EMBL" id="QZD86497.1"/>
    </source>
</evidence>
<protein>
    <submittedName>
        <fullName evidence="3">Fasciclin domain-containing protein</fullName>
    </submittedName>
</protein>
<dbReference type="Proteomes" id="UP000824280">
    <property type="component" value="Chromosome"/>
</dbReference>
<dbReference type="Pfam" id="PF02469">
    <property type="entry name" value="Fasciclin"/>
    <property type="match status" value="1"/>
</dbReference>
<feature type="chain" id="PRO_5045738031" evidence="1">
    <location>
        <begin position="25"/>
        <end position="189"/>
    </location>
</feature>
<proteinExistence type="predicted"/>
<dbReference type="InterPro" id="IPR036378">
    <property type="entry name" value="FAS1_dom_sf"/>
</dbReference>
<dbReference type="Gene3D" id="2.30.180.10">
    <property type="entry name" value="FAS1 domain"/>
    <property type="match status" value="1"/>
</dbReference>
<dbReference type="InterPro" id="IPR000782">
    <property type="entry name" value="FAS1_domain"/>
</dbReference>
<evidence type="ECO:0000313" key="4">
    <source>
        <dbReference type="Proteomes" id="UP000824280"/>
    </source>
</evidence>
<dbReference type="EMBL" id="CP081297">
    <property type="protein sequence ID" value="QZD86497.1"/>
    <property type="molecule type" value="Genomic_DNA"/>
</dbReference>
<dbReference type="SUPFAM" id="SSF82153">
    <property type="entry name" value="FAS1 domain"/>
    <property type="match status" value="1"/>
</dbReference>
<name>A0ABX8ZG46_9SPHN</name>
<dbReference type="SMART" id="SM00554">
    <property type="entry name" value="FAS1"/>
    <property type="match status" value="1"/>
</dbReference>
<organism evidence="3 4">
    <name type="scientific">Qipengyuania psychrotolerans</name>
    <dbReference type="NCBI Taxonomy" id="2867238"/>
    <lineage>
        <taxon>Bacteria</taxon>
        <taxon>Pseudomonadati</taxon>
        <taxon>Pseudomonadota</taxon>
        <taxon>Alphaproteobacteria</taxon>
        <taxon>Sphingomonadales</taxon>
        <taxon>Erythrobacteraceae</taxon>
        <taxon>Qipengyuania</taxon>
    </lineage>
</organism>
<accession>A0ABX8ZG46</accession>
<dbReference type="RefSeq" id="WP_221422041.1">
    <property type="nucleotide sequence ID" value="NZ_CP081297.1"/>
</dbReference>
<reference evidence="3 4" key="1">
    <citation type="submission" date="2021-08" db="EMBL/GenBank/DDBJ databases">
        <title>Comparative Genomics Analysis of the Genus Qipengyuania Reveals Extensive Genetic Diversity and Metabolic Versatility, Including the Description of Fifteen Novel Species.</title>
        <authorList>
            <person name="Liu Y."/>
        </authorList>
    </citation>
    <scope>NUCLEOTIDE SEQUENCE [LARGE SCALE GENOMIC DNA]</scope>
    <source>
        <strain evidence="3 4">1XM2-8</strain>
    </source>
</reference>
<sequence>MTISTKLKAAATASILAMGGFALAAGSPALAHNHGKHSEMSQPNLVEAAVSTGVHNTLVAAVQAADLVDTLSSPGPFTVFAPTDDAFAALPAGTVDTLLMEENKGQLQTILTYHVVAGRIPAAKLAAAINQAGGSYEFETVAGETLSASFDGQTIVITDGAGRETKVTQADVKTTNGVIHVTDGVFLPG</sequence>
<keyword evidence="4" id="KW-1185">Reference proteome</keyword>
<feature type="domain" description="FAS1" evidence="2">
    <location>
        <begin position="42"/>
        <end position="186"/>
    </location>
</feature>
<gene>
    <name evidence="3" type="ORF">K3166_09635</name>
</gene>